<evidence type="ECO:0000313" key="4">
    <source>
        <dbReference type="EMBL" id="THV39542.1"/>
    </source>
</evidence>
<evidence type="ECO:0000256" key="1">
    <source>
        <dbReference type="ARBA" id="ARBA00022737"/>
    </source>
</evidence>
<sequence length="140" mass="14659">MATARDLMHSHAHCIQAHDTAGNAARMLAEHDIGALPICDAEGVIKGILTDRDLAIQVMAAGFDPEAFEVGDLPQQPILVLAEVDEDADLVLAKMSENQVRRVPVVEAGAVVGMISQADVALTMPEPIVGEVVGAVSASR</sequence>
<feature type="domain" description="CBS" evidence="3">
    <location>
        <begin position="8"/>
        <end position="66"/>
    </location>
</feature>
<dbReference type="OrthoDB" id="9789996at2"/>
<evidence type="ECO:0000256" key="2">
    <source>
        <dbReference type="PROSITE-ProRule" id="PRU00703"/>
    </source>
</evidence>
<feature type="domain" description="CBS" evidence="3">
    <location>
        <begin position="74"/>
        <end position="132"/>
    </location>
</feature>
<dbReference type="PANTHER" id="PTHR48108">
    <property type="entry name" value="CBS DOMAIN-CONTAINING PROTEIN CBSX2, CHLOROPLASTIC"/>
    <property type="match status" value="1"/>
</dbReference>
<reference evidence="5" key="1">
    <citation type="submission" date="2019-04" db="EMBL/GenBank/DDBJ databases">
        <title>Nocardioides xinjiangensis sp. nov.</title>
        <authorList>
            <person name="Liu S."/>
        </authorList>
    </citation>
    <scope>NUCLEOTIDE SEQUENCE [LARGE SCALE GENOMIC DNA]</scope>
    <source>
        <strain evidence="5">18</strain>
    </source>
</reference>
<dbReference type="PROSITE" id="PS51371">
    <property type="entry name" value="CBS"/>
    <property type="match status" value="2"/>
</dbReference>
<dbReference type="Proteomes" id="UP000308760">
    <property type="component" value="Unassembled WGS sequence"/>
</dbReference>
<dbReference type="Pfam" id="PF00571">
    <property type="entry name" value="CBS"/>
    <property type="match status" value="2"/>
</dbReference>
<evidence type="ECO:0000313" key="5">
    <source>
        <dbReference type="Proteomes" id="UP000308760"/>
    </source>
</evidence>
<dbReference type="Gene3D" id="3.10.580.10">
    <property type="entry name" value="CBS-domain"/>
    <property type="match status" value="1"/>
</dbReference>
<accession>A0A4S8Q9R9</accession>
<keyword evidence="1" id="KW-0677">Repeat</keyword>
<proteinExistence type="predicted"/>
<dbReference type="InterPro" id="IPR051462">
    <property type="entry name" value="CBS_domain-containing"/>
</dbReference>
<organism evidence="4 5">
    <name type="scientific">Glycomyces buryatensis</name>
    <dbReference type="NCBI Taxonomy" id="2570927"/>
    <lineage>
        <taxon>Bacteria</taxon>
        <taxon>Bacillati</taxon>
        <taxon>Actinomycetota</taxon>
        <taxon>Actinomycetes</taxon>
        <taxon>Glycomycetales</taxon>
        <taxon>Glycomycetaceae</taxon>
        <taxon>Glycomyces</taxon>
    </lineage>
</organism>
<name>A0A4S8Q9R9_9ACTN</name>
<reference evidence="4 5" key="2">
    <citation type="submission" date="2019-05" db="EMBL/GenBank/DDBJ databases">
        <title>Glycomyces buryatensis sp. nov.</title>
        <authorList>
            <person name="Nikitina E."/>
        </authorList>
    </citation>
    <scope>NUCLEOTIDE SEQUENCE [LARGE SCALE GENOMIC DNA]</scope>
    <source>
        <strain evidence="4 5">18</strain>
    </source>
</reference>
<dbReference type="EMBL" id="STGY01000066">
    <property type="protein sequence ID" value="THV39542.1"/>
    <property type="molecule type" value="Genomic_DNA"/>
</dbReference>
<dbReference type="InterPro" id="IPR000644">
    <property type="entry name" value="CBS_dom"/>
</dbReference>
<dbReference type="InterPro" id="IPR046342">
    <property type="entry name" value="CBS_dom_sf"/>
</dbReference>
<keyword evidence="2" id="KW-0129">CBS domain</keyword>
<dbReference type="RefSeq" id="WP_136535960.1">
    <property type="nucleotide sequence ID" value="NZ_STGY01000066.1"/>
</dbReference>
<dbReference type="SUPFAM" id="SSF54631">
    <property type="entry name" value="CBS-domain pair"/>
    <property type="match status" value="1"/>
</dbReference>
<gene>
    <name evidence="4" type="ORF">FAB82_18255</name>
</gene>
<dbReference type="SMART" id="SM00116">
    <property type="entry name" value="CBS"/>
    <property type="match status" value="2"/>
</dbReference>
<protein>
    <submittedName>
        <fullName evidence="4">CBS domain-containing protein</fullName>
    </submittedName>
</protein>
<keyword evidence="5" id="KW-1185">Reference proteome</keyword>
<dbReference type="AlphaFoldDB" id="A0A4S8Q9R9"/>
<comment type="caution">
    <text evidence="4">The sequence shown here is derived from an EMBL/GenBank/DDBJ whole genome shotgun (WGS) entry which is preliminary data.</text>
</comment>
<dbReference type="PANTHER" id="PTHR48108:SF34">
    <property type="entry name" value="CBS DOMAIN-CONTAINING PROTEIN YHCV"/>
    <property type="match status" value="1"/>
</dbReference>
<evidence type="ECO:0000259" key="3">
    <source>
        <dbReference type="PROSITE" id="PS51371"/>
    </source>
</evidence>